<dbReference type="EMBL" id="QZAA01000160">
    <property type="protein sequence ID" value="RQD75433.1"/>
    <property type="molecule type" value="Genomic_DNA"/>
</dbReference>
<accession>A0A424YDC5</accession>
<feature type="domain" description="Putative Se/S carrier protein-like" evidence="1">
    <location>
        <begin position="4"/>
        <end position="71"/>
    </location>
</feature>
<protein>
    <submittedName>
        <fullName evidence="2">DUF3343 domain-containing protein</fullName>
    </submittedName>
</protein>
<dbReference type="InterPro" id="IPR021778">
    <property type="entry name" value="Se/S_carrier-like"/>
</dbReference>
<sequence length="87" mass="10144">MDYYYVITFYSTNYVLKIEKIMKEKNVDIKLIPVPRQVSSDCGLAAQLPPDSYPIFDKLYKEGIIEVEGIYMVKRDGKKLNFSLLEI</sequence>
<evidence type="ECO:0000313" key="3">
    <source>
        <dbReference type="Proteomes" id="UP000285138"/>
    </source>
</evidence>
<dbReference type="AlphaFoldDB" id="A0A424YDC5"/>
<evidence type="ECO:0000259" key="1">
    <source>
        <dbReference type="Pfam" id="PF11823"/>
    </source>
</evidence>
<gene>
    <name evidence="2" type="ORF">D5R97_06170</name>
</gene>
<reference evidence="2 3" key="1">
    <citation type="submission" date="2018-08" db="EMBL/GenBank/DDBJ databases">
        <title>The metabolism and importance of syntrophic acetate oxidation coupled to methane or sulfide production in haloalkaline environments.</title>
        <authorList>
            <person name="Timmers P.H.A."/>
            <person name="Vavourakis C.D."/>
            <person name="Sorokin D.Y."/>
            <person name="Sinninghe Damste J.S."/>
            <person name="Muyzer G."/>
            <person name="Stams A.J.M."/>
            <person name="Plugge C.M."/>
        </authorList>
    </citation>
    <scope>NUCLEOTIDE SEQUENCE [LARGE SCALE GENOMIC DNA]</scope>
    <source>
        <strain evidence="2">MSAO_Bac1</strain>
    </source>
</reference>
<dbReference type="Proteomes" id="UP000285138">
    <property type="component" value="Unassembled WGS sequence"/>
</dbReference>
<name>A0A424YDC5_9FIRM</name>
<evidence type="ECO:0000313" key="2">
    <source>
        <dbReference type="EMBL" id="RQD75433.1"/>
    </source>
</evidence>
<proteinExistence type="predicted"/>
<comment type="caution">
    <text evidence="2">The sequence shown here is derived from an EMBL/GenBank/DDBJ whole genome shotgun (WGS) entry which is preliminary data.</text>
</comment>
<organism evidence="2 3">
    <name type="scientific">Candidatus Syntrophonatronum acetioxidans</name>
    <dbReference type="NCBI Taxonomy" id="1795816"/>
    <lineage>
        <taxon>Bacteria</taxon>
        <taxon>Bacillati</taxon>
        <taxon>Bacillota</taxon>
        <taxon>Clostridia</taxon>
        <taxon>Eubacteriales</taxon>
        <taxon>Syntrophomonadaceae</taxon>
        <taxon>Candidatus Syntrophonatronum</taxon>
    </lineage>
</organism>
<dbReference type="Pfam" id="PF11823">
    <property type="entry name" value="Se_S_carrier"/>
    <property type="match status" value="1"/>
</dbReference>